<dbReference type="Proteomes" id="UP001596523">
    <property type="component" value="Unassembled WGS sequence"/>
</dbReference>
<organism evidence="6 7">
    <name type="scientific">Streptomyces monticola</name>
    <dbReference type="NCBI Taxonomy" id="2666263"/>
    <lineage>
        <taxon>Bacteria</taxon>
        <taxon>Bacillati</taxon>
        <taxon>Actinomycetota</taxon>
        <taxon>Actinomycetes</taxon>
        <taxon>Kitasatosporales</taxon>
        <taxon>Streptomycetaceae</taxon>
        <taxon>Streptomyces</taxon>
    </lineage>
</organism>
<name>A0ABW2JBN8_9ACTN</name>
<keyword evidence="3" id="KW-1133">Transmembrane helix</keyword>
<keyword evidence="7" id="KW-1185">Reference proteome</keyword>
<keyword evidence="4" id="KW-0472">Membrane</keyword>
<dbReference type="Pfam" id="PF06803">
    <property type="entry name" value="DUF1232"/>
    <property type="match status" value="1"/>
</dbReference>
<evidence type="ECO:0000259" key="5">
    <source>
        <dbReference type="Pfam" id="PF06803"/>
    </source>
</evidence>
<proteinExistence type="predicted"/>
<dbReference type="InterPro" id="IPR010652">
    <property type="entry name" value="DUF1232"/>
</dbReference>
<dbReference type="RefSeq" id="WP_381825378.1">
    <property type="nucleotide sequence ID" value="NZ_JBHTCF010000001.1"/>
</dbReference>
<evidence type="ECO:0000313" key="7">
    <source>
        <dbReference type="Proteomes" id="UP001596523"/>
    </source>
</evidence>
<evidence type="ECO:0000256" key="1">
    <source>
        <dbReference type="ARBA" id="ARBA00004127"/>
    </source>
</evidence>
<evidence type="ECO:0000256" key="2">
    <source>
        <dbReference type="ARBA" id="ARBA00022692"/>
    </source>
</evidence>
<feature type="domain" description="DUF1232" evidence="5">
    <location>
        <begin position="64"/>
        <end position="98"/>
    </location>
</feature>
<comment type="subcellular location">
    <subcellularLocation>
        <location evidence="1">Endomembrane system</location>
        <topology evidence="1">Multi-pass membrane protein</topology>
    </subcellularLocation>
</comment>
<protein>
    <submittedName>
        <fullName evidence="6">YkvA family protein</fullName>
    </submittedName>
</protein>
<sequence>MNSWLVALLSAAGGLVLLWLLALAALVLVRPRGGLLAEAVRLLPDLLRLIRRLARDRTLPRGVRVRLWLLLGYLALPVDLVPDFIPVLGYADDAIVAAVVLRSVVRAAGPRAIEEHWPGTPTGLAAVRRLAGLQ</sequence>
<evidence type="ECO:0000313" key="6">
    <source>
        <dbReference type="EMBL" id="MFC7302806.1"/>
    </source>
</evidence>
<evidence type="ECO:0000256" key="3">
    <source>
        <dbReference type="ARBA" id="ARBA00022989"/>
    </source>
</evidence>
<keyword evidence="2" id="KW-0812">Transmembrane</keyword>
<evidence type="ECO:0000256" key="4">
    <source>
        <dbReference type="ARBA" id="ARBA00023136"/>
    </source>
</evidence>
<accession>A0ABW2JBN8</accession>
<reference evidence="7" key="1">
    <citation type="journal article" date="2019" name="Int. J. Syst. Evol. Microbiol.">
        <title>The Global Catalogue of Microorganisms (GCM) 10K type strain sequencing project: providing services to taxonomists for standard genome sequencing and annotation.</title>
        <authorList>
            <consortium name="The Broad Institute Genomics Platform"/>
            <consortium name="The Broad Institute Genome Sequencing Center for Infectious Disease"/>
            <person name="Wu L."/>
            <person name="Ma J."/>
        </authorList>
    </citation>
    <scope>NUCLEOTIDE SEQUENCE [LARGE SCALE GENOMIC DNA]</scope>
    <source>
        <strain evidence="7">SYNS20</strain>
    </source>
</reference>
<comment type="caution">
    <text evidence="6">The sequence shown here is derived from an EMBL/GenBank/DDBJ whole genome shotgun (WGS) entry which is preliminary data.</text>
</comment>
<dbReference type="EMBL" id="JBHTCF010000001">
    <property type="protein sequence ID" value="MFC7302806.1"/>
    <property type="molecule type" value="Genomic_DNA"/>
</dbReference>
<gene>
    <name evidence="6" type="ORF">ACFQVC_01070</name>
</gene>